<dbReference type="InterPro" id="IPR027417">
    <property type="entry name" value="P-loop_NTPase"/>
</dbReference>
<feature type="domain" description="AAA" evidence="1">
    <location>
        <begin position="21"/>
        <end position="138"/>
    </location>
</feature>
<dbReference type="AlphaFoldDB" id="A0A8J3S595"/>
<dbReference type="Pfam" id="PF13173">
    <property type="entry name" value="AAA_14"/>
    <property type="match status" value="1"/>
</dbReference>
<keyword evidence="4" id="KW-1185">Reference proteome</keyword>
<dbReference type="RefSeq" id="WP_068927327.1">
    <property type="nucleotide sequence ID" value="NZ_BMQP01000033.1"/>
</dbReference>
<reference evidence="3" key="1">
    <citation type="submission" date="2021-01" db="EMBL/GenBank/DDBJ databases">
        <title>Whole genome shotgun sequence of Planobispora rosea NBRC 15558.</title>
        <authorList>
            <person name="Komaki H."/>
            <person name="Tamura T."/>
        </authorList>
    </citation>
    <scope>NUCLEOTIDE SEQUENCE</scope>
    <source>
        <strain evidence="3">NBRC 15558</strain>
    </source>
</reference>
<evidence type="ECO:0000259" key="1">
    <source>
        <dbReference type="Pfam" id="PF13173"/>
    </source>
</evidence>
<feature type="domain" description="DUF4143" evidence="2">
    <location>
        <begin position="204"/>
        <end position="364"/>
    </location>
</feature>
<gene>
    <name evidence="3" type="ORF">Pro02_54230</name>
</gene>
<dbReference type="PANTHER" id="PTHR43566:SF2">
    <property type="entry name" value="DUF4143 DOMAIN-CONTAINING PROTEIN"/>
    <property type="match status" value="1"/>
</dbReference>
<evidence type="ECO:0000259" key="2">
    <source>
        <dbReference type="Pfam" id="PF13635"/>
    </source>
</evidence>
<evidence type="ECO:0000313" key="4">
    <source>
        <dbReference type="Proteomes" id="UP000655044"/>
    </source>
</evidence>
<dbReference type="PANTHER" id="PTHR43566">
    <property type="entry name" value="CONSERVED PROTEIN"/>
    <property type="match status" value="1"/>
</dbReference>
<dbReference type="SUPFAM" id="SSF52540">
    <property type="entry name" value="P-loop containing nucleoside triphosphate hydrolases"/>
    <property type="match status" value="1"/>
</dbReference>
<comment type="caution">
    <text evidence="3">The sequence shown here is derived from an EMBL/GenBank/DDBJ whole genome shotgun (WGS) entry which is preliminary data.</text>
</comment>
<protein>
    <recommendedName>
        <fullName evidence="5">ATP-binding protein</fullName>
    </recommendedName>
</protein>
<sequence length="422" mass="46386">MSRLIPRAIEPLLHELASGLRIVIVNGPRQSGKTTLLRQAHAVRGGQYVTLDDEKTLAAALEDPVSFVRGRSRPLIIDEIQRGGDRLVRAIKMAVDQSRDRGQFILSGSSKFLTIPTLSESLAGRAGFLDLWPLSLSERVSGPIDFIERVFEEPQSLIGARSEWSREDYLEAIIRGGYPETVLLKSDLARSRWYEGYASTILNRDITDFAQVHHVGGLSRLLALIAARAGSPAVLADLARDADLGRETVRNYLGYLNMVFLTNDLQGWATNLNTRAAKTPRTYITDSGLATQLLSVTRAKLRTPGHRALGGLLETFVVAELTKLKAMSLSRVGLYFYRDSNDHEVDIVLESPRGEVVAIEVKASVSPGLGAARHLVWLREKLGDRFVAGVVLHLGEQALSYGDRILSLPVSALWGHARPADL</sequence>
<dbReference type="Proteomes" id="UP000655044">
    <property type="component" value="Unassembled WGS sequence"/>
</dbReference>
<accession>A0A8J3S595</accession>
<dbReference type="InterPro" id="IPR041682">
    <property type="entry name" value="AAA_14"/>
</dbReference>
<dbReference type="OrthoDB" id="128089at2"/>
<evidence type="ECO:0008006" key="5">
    <source>
        <dbReference type="Google" id="ProtNLM"/>
    </source>
</evidence>
<organism evidence="3 4">
    <name type="scientific">Planobispora rosea</name>
    <dbReference type="NCBI Taxonomy" id="35762"/>
    <lineage>
        <taxon>Bacteria</taxon>
        <taxon>Bacillati</taxon>
        <taxon>Actinomycetota</taxon>
        <taxon>Actinomycetes</taxon>
        <taxon>Streptosporangiales</taxon>
        <taxon>Streptosporangiaceae</taxon>
        <taxon>Planobispora</taxon>
    </lineage>
</organism>
<dbReference type="Pfam" id="PF13635">
    <property type="entry name" value="DUF4143"/>
    <property type="match status" value="1"/>
</dbReference>
<dbReference type="EMBL" id="BOOI01000053">
    <property type="protein sequence ID" value="GIH87015.1"/>
    <property type="molecule type" value="Genomic_DNA"/>
</dbReference>
<evidence type="ECO:0000313" key="3">
    <source>
        <dbReference type="EMBL" id="GIH87015.1"/>
    </source>
</evidence>
<name>A0A8J3S595_PLARO</name>
<dbReference type="InterPro" id="IPR025420">
    <property type="entry name" value="DUF4143"/>
</dbReference>
<proteinExistence type="predicted"/>